<comment type="caution">
    <text evidence="4">The sequence shown here is derived from an EMBL/GenBank/DDBJ whole genome shotgun (WGS) entry which is preliminary data.</text>
</comment>
<dbReference type="Pfam" id="PF07686">
    <property type="entry name" value="V-set"/>
    <property type="match status" value="2"/>
</dbReference>
<sequence>PTNARVIQNPRHLVGRGQEATLRCSPVTGHSPVYWYRQFLEEGMKFMIYFQKEEVIDESGMPAKCFSTEFPKDAVSVLRIQPAELGDSAVFLCQLLITINAESHPLNAQTPSRPRHRNSCELGAGTRCLIREQISYKAFFECLCSKCLELQGDPLPPMGNQVLCWVVLCLLGADTMDGGITQSPKYLLREERRDVTLKCEQNLDYDAMYWYRQDPGQGLRLIYYSRVVNDAQKEDISEGYSASREKKAFFPLTVTSTQKNQTALYLFPMDTRITQIPKHPVMGMRNEKSLKCEQHLCIGTELSESTGTDELAENKTVPSRFFPECPDSSLLYLHVHTLEPEDSAMYFCASSKDTALQSQLLLVHKPPGSSQEAGTQNLKSARLQAIRQILGQKVEFLISFYKETLSENAEIFKDRFSAERPDGSFSTLLIRLTELGDSAIYLCSSISQTPKYLVTWVGNKMSLKCEQNLGHDAMYWYKQDSKQSLKIMFTYNYKELIVNETVPSLPMDTGITQTPKYLVMGIRNKKSLKCEHHLGHNSMYWYKQS</sequence>
<dbReference type="AlphaFoldDB" id="A0A7J7EFU0"/>
<name>A0A7J7EFU0_DICBM</name>
<dbReference type="EMBL" id="JACDTQ010003235">
    <property type="protein sequence ID" value="KAF5914464.1"/>
    <property type="molecule type" value="Genomic_DNA"/>
</dbReference>
<dbReference type="InterPro" id="IPR003599">
    <property type="entry name" value="Ig_sub"/>
</dbReference>
<dbReference type="GO" id="GO:0007166">
    <property type="term" value="P:cell surface receptor signaling pathway"/>
    <property type="evidence" value="ECO:0007669"/>
    <property type="project" value="TreeGrafter"/>
</dbReference>
<gene>
    <name evidence="4" type="ORF">HPG69_016415</name>
</gene>
<keyword evidence="2" id="KW-0391">Immunity</keyword>
<dbReference type="PANTHER" id="PTHR23268:SF28">
    <property type="entry name" value="T CELL RECEPTOR BETA VARIABLE 19"/>
    <property type="match status" value="1"/>
</dbReference>
<proteinExistence type="predicted"/>
<dbReference type="GO" id="GO:0005886">
    <property type="term" value="C:plasma membrane"/>
    <property type="evidence" value="ECO:0007669"/>
    <property type="project" value="TreeGrafter"/>
</dbReference>
<dbReference type="GO" id="GO:0002376">
    <property type="term" value="P:immune system process"/>
    <property type="evidence" value="ECO:0007669"/>
    <property type="project" value="UniProtKB-KW"/>
</dbReference>
<dbReference type="Proteomes" id="UP000551758">
    <property type="component" value="Unassembled WGS sequence"/>
</dbReference>
<evidence type="ECO:0000313" key="5">
    <source>
        <dbReference type="Proteomes" id="UP000551758"/>
    </source>
</evidence>
<organism evidence="4 5">
    <name type="scientific">Diceros bicornis minor</name>
    <name type="common">South-central black rhinoceros</name>
    <dbReference type="NCBI Taxonomy" id="77932"/>
    <lineage>
        <taxon>Eukaryota</taxon>
        <taxon>Metazoa</taxon>
        <taxon>Chordata</taxon>
        <taxon>Craniata</taxon>
        <taxon>Vertebrata</taxon>
        <taxon>Euteleostomi</taxon>
        <taxon>Mammalia</taxon>
        <taxon>Eutheria</taxon>
        <taxon>Laurasiatheria</taxon>
        <taxon>Perissodactyla</taxon>
        <taxon>Rhinocerotidae</taxon>
        <taxon>Diceros</taxon>
    </lineage>
</organism>
<evidence type="ECO:0000259" key="3">
    <source>
        <dbReference type="PROSITE" id="PS50835"/>
    </source>
</evidence>
<dbReference type="InterPro" id="IPR007110">
    <property type="entry name" value="Ig-like_dom"/>
</dbReference>
<keyword evidence="1" id="KW-0732">Signal</keyword>
<dbReference type="SMART" id="SM00409">
    <property type="entry name" value="IG"/>
    <property type="match status" value="2"/>
</dbReference>
<evidence type="ECO:0000256" key="1">
    <source>
        <dbReference type="ARBA" id="ARBA00022729"/>
    </source>
</evidence>
<dbReference type="Gene3D" id="2.60.40.10">
    <property type="entry name" value="Immunoglobulins"/>
    <property type="match status" value="5"/>
</dbReference>
<evidence type="ECO:0000313" key="4">
    <source>
        <dbReference type="EMBL" id="KAF5914464.1"/>
    </source>
</evidence>
<feature type="non-terminal residue" evidence="4">
    <location>
        <position position="545"/>
    </location>
</feature>
<protein>
    <recommendedName>
        <fullName evidence="3">Ig-like domain-containing protein</fullName>
    </recommendedName>
</protein>
<dbReference type="InterPro" id="IPR036179">
    <property type="entry name" value="Ig-like_dom_sf"/>
</dbReference>
<evidence type="ECO:0000256" key="2">
    <source>
        <dbReference type="ARBA" id="ARBA00022859"/>
    </source>
</evidence>
<dbReference type="InterPro" id="IPR050413">
    <property type="entry name" value="TCR_beta_variable"/>
</dbReference>
<feature type="domain" description="Ig-like" evidence="3">
    <location>
        <begin position="1"/>
        <end position="95"/>
    </location>
</feature>
<accession>A0A7J7EFU0</accession>
<dbReference type="InterPro" id="IPR013783">
    <property type="entry name" value="Ig-like_fold"/>
</dbReference>
<dbReference type="InterPro" id="IPR013106">
    <property type="entry name" value="Ig_V-set"/>
</dbReference>
<keyword evidence="5" id="KW-1185">Reference proteome</keyword>
<dbReference type="PROSITE" id="PS50835">
    <property type="entry name" value="IG_LIKE"/>
    <property type="match status" value="1"/>
</dbReference>
<dbReference type="SMART" id="SM00406">
    <property type="entry name" value="IGv"/>
    <property type="match status" value="2"/>
</dbReference>
<reference evidence="4 5" key="1">
    <citation type="journal article" date="2020" name="Mol. Biol. Evol.">
        <title>Interspecific Gene Flow and the Evolution of Specialization in Black and White Rhinoceros.</title>
        <authorList>
            <person name="Moodley Y."/>
            <person name="Westbury M.V."/>
            <person name="Russo I.M."/>
            <person name="Gopalakrishnan S."/>
            <person name="Rakotoarivelo A."/>
            <person name="Olsen R.A."/>
            <person name="Prost S."/>
            <person name="Tunstall T."/>
            <person name="Ryder O.A."/>
            <person name="Dalen L."/>
            <person name="Bruford M.W."/>
        </authorList>
    </citation>
    <scope>NUCLEOTIDE SEQUENCE [LARGE SCALE GENOMIC DNA]</scope>
    <source>
        <strain evidence="4">SBR-YM</strain>
        <tissue evidence="4">Skin</tissue>
    </source>
</reference>
<dbReference type="PANTHER" id="PTHR23268">
    <property type="entry name" value="T-CELL RECEPTOR BETA CHAIN"/>
    <property type="match status" value="1"/>
</dbReference>
<dbReference type="SUPFAM" id="SSF48726">
    <property type="entry name" value="Immunoglobulin"/>
    <property type="match status" value="5"/>
</dbReference>